<reference evidence="1" key="1">
    <citation type="journal article" date="2020" name="Stud. Mycol.">
        <title>101 Dothideomycetes genomes: a test case for predicting lifestyles and emergence of pathogens.</title>
        <authorList>
            <person name="Haridas S."/>
            <person name="Albert R."/>
            <person name="Binder M."/>
            <person name="Bloem J."/>
            <person name="Labutti K."/>
            <person name="Salamov A."/>
            <person name="Andreopoulos B."/>
            <person name="Baker S."/>
            <person name="Barry K."/>
            <person name="Bills G."/>
            <person name="Bluhm B."/>
            <person name="Cannon C."/>
            <person name="Castanera R."/>
            <person name="Culley D."/>
            <person name="Daum C."/>
            <person name="Ezra D."/>
            <person name="Gonzalez J."/>
            <person name="Henrissat B."/>
            <person name="Kuo A."/>
            <person name="Liang C."/>
            <person name="Lipzen A."/>
            <person name="Lutzoni F."/>
            <person name="Magnuson J."/>
            <person name="Mondo S."/>
            <person name="Nolan M."/>
            <person name="Ohm R."/>
            <person name="Pangilinan J."/>
            <person name="Park H.-J."/>
            <person name="Ramirez L."/>
            <person name="Alfaro M."/>
            <person name="Sun H."/>
            <person name="Tritt A."/>
            <person name="Yoshinaga Y."/>
            <person name="Zwiers L.-H."/>
            <person name="Turgeon B."/>
            <person name="Goodwin S."/>
            <person name="Spatafora J."/>
            <person name="Crous P."/>
            <person name="Grigoriev I."/>
        </authorList>
    </citation>
    <scope>NUCLEOTIDE SEQUENCE</scope>
    <source>
        <strain evidence="1">CBS 161.51</strain>
    </source>
</reference>
<organism evidence="1 2">
    <name type="scientific">Clathrospora elynae</name>
    <dbReference type="NCBI Taxonomy" id="706981"/>
    <lineage>
        <taxon>Eukaryota</taxon>
        <taxon>Fungi</taxon>
        <taxon>Dikarya</taxon>
        <taxon>Ascomycota</taxon>
        <taxon>Pezizomycotina</taxon>
        <taxon>Dothideomycetes</taxon>
        <taxon>Pleosporomycetidae</taxon>
        <taxon>Pleosporales</taxon>
        <taxon>Diademaceae</taxon>
        <taxon>Clathrospora</taxon>
    </lineage>
</organism>
<accession>A0A6A5S9Q3</accession>
<dbReference type="Proteomes" id="UP000800038">
    <property type="component" value="Unassembled WGS sequence"/>
</dbReference>
<dbReference type="EMBL" id="ML976171">
    <property type="protein sequence ID" value="KAF1936762.1"/>
    <property type="molecule type" value="Genomic_DNA"/>
</dbReference>
<name>A0A6A5S9Q3_9PLEO</name>
<evidence type="ECO:0000313" key="2">
    <source>
        <dbReference type="Proteomes" id="UP000800038"/>
    </source>
</evidence>
<gene>
    <name evidence="1" type="ORF">EJ02DRAFT_459257</name>
</gene>
<keyword evidence="2" id="KW-1185">Reference proteome</keyword>
<dbReference type="AlphaFoldDB" id="A0A6A5S9Q3"/>
<sequence length="85" mass="9204">MTLGKSVGSLLSKVTLLRSVDAGDMRDSCNGLCAATMPTQLQREKSVTRSTNSSCPERPSLWTRVKTQIEGPSAHAQNATPSHRY</sequence>
<evidence type="ECO:0000313" key="1">
    <source>
        <dbReference type="EMBL" id="KAF1936762.1"/>
    </source>
</evidence>
<protein>
    <submittedName>
        <fullName evidence="1">Uncharacterized protein</fullName>
    </submittedName>
</protein>
<proteinExistence type="predicted"/>